<name>A0ABD4ED07_STALU</name>
<dbReference type="Proteomes" id="UP000070063">
    <property type="component" value="Unassembled WGS sequence"/>
</dbReference>
<organism evidence="1 2">
    <name type="scientific">Staphylococcus lugdunensis</name>
    <dbReference type="NCBI Taxonomy" id="28035"/>
    <lineage>
        <taxon>Bacteria</taxon>
        <taxon>Bacillati</taxon>
        <taxon>Bacillota</taxon>
        <taxon>Bacilli</taxon>
        <taxon>Bacillales</taxon>
        <taxon>Staphylococcaceae</taxon>
        <taxon>Staphylococcus</taxon>
    </lineage>
</organism>
<dbReference type="RefSeq" id="WP_002460649.1">
    <property type="nucleotide sequence ID" value="NZ_CP084434.1"/>
</dbReference>
<reference evidence="1 2" key="1">
    <citation type="submission" date="2016-01" db="EMBL/GenBank/DDBJ databases">
        <authorList>
            <person name="Mitreva M."/>
            <person name="Pepin K.H."/>
            <person name="Mihindukulasuriya K.A."/>
            <person name="Fulton R."/>
            <person name="Fronick C."/>
            <person name="O'Laughlin M."/>
            <person name="Miner T."/>
            <person name="Herter B."/>
            <person name="Rosa B.A."/>
            <person name="Cordes M."/>
            <person name="Tomlinson C."/>
            <person name="Wollam A."/>
            <person name="Palsikar V.B."/>
            <person name="Mardis E.R."/>
            <person name="Wilson R.K."/>
        </authorList>
    </citation>
    <scope>NUCLEOTIDE SEQUENCE [LARGE SCALE GENOMIC DNA]</scope>
    <source>
        <strain evidence="1 2">MJR7738</strain>
    </source>
</reference>
<dbReference type="AlphaFoldDB" id="A0ABD4ED07"/>
<accession>A0ABD4ED07</accession>
<protein>
    <submittedName>
        <fullName evidence="1">Uncharacterized protein</fullName>
    </submittedName>
</protein>
<proteinExistence type="predicted"/>
<dbReference type="EMBL" id="LRQI01000092">
    <property type="protein sequence ID" value="KXA36350.1"/>
    <property type="molecule type" value="Genomic_DNA"/>
</dbReference>
<comment type="caution">
    <text evidence="1">The sequence shown here is derived from an EMBL/GenBank/DDBJ whole genome shotgun (WGS) entry which is preliminary data.</text>
</comment>
<evidence type="ECO:0000313" key="1">
    <source>
        <dbReference type="EMBL" id="KXA36350.1"/>
    </source>
</evidence>
<sequence>MKKVKDDTNRKDTSLFVYKSTKKGLGVTCFVKHGKVVEVDMSDARFTTSK</sequence>
<gene>
    <name evidence="1" type="ORF">HMPREF3225_02325</name>
</gene>
<evidence type="ECO:0000313" key="2">
    <source>
        <dbReference type="Proteomes" id="UP000070063"/>
    </source>
</evidence>